<evidence type="ECO:0000256" key="3">
    <source>
        <dbReference type="ARBA" id="ARBA00022475"/>
    </source>
</evidence>
<dbReference type="InterPro" id="IPR057485">
    <property type="entry name" value="YbiO-like_TM1"/>
</dbReference>
<dbReference type="SUPFAM" id="SSF50182">
    <property type="entry name" value="Sm-like ribonucleoproteins"/>
    <property type="match status" value="1"/>
</dbReference>
<evidence type="ECO:0000256" key="5">
    <source>
        <dbReference type="ARBA" id="ARBA00022989"/>
    </source>
</evidence>
<keyword evidence="6 8" id="KW-0472">Membrane</keyword>
<reference evidence="14 15" key="1">
    <citation type="submission" date="2022-04" db="EMBL/GenBank/DDBJ databases">
        <authorList>
            <person name="Grouzdev D.S."/>
            <person name="Pantiukh K.S."/>
            <person name="Krutkina M.S."/>
        </authorList>
    </citation>
    <scope>NUCLEOTIDE SEQUENCE [LARGE SCALE GENOMIC DNA]</scope>
    <source>
        <strain evidence="14 15">Jip08</strain>
    </source>
</reference>
<name>A0ABT0DK41_9HYPH</name>
<evidence type="ECO:0000256" key="7">
    <source>
        <dbReference type="SAM" id="MobiDB-lite"/>
    </source>
</evidence>
<evidence type="ECO:0000256" key="6">
    <source>
        <dbReference type="ARBA" id="ARBA00023136"/>
    </source>
</evidence>
<dbReference type="InterPro" id="IPR011014">
    <property type="entry name" value="MscS_channel_TM-2"/>
</dbReference>
<feature type="transmembrane region" description="Helical" evidence="8">
    <location>
        <begin position="149"/>
        <end position="170"/>
    </location>
</feature>
<reference evidence="15" key="2">
    <citation type="submission" date="2023-07" db="EMBL/GenBank/DDBJ databases">
        <title>Ancylobacter moscoviensis sp. nov., facultatively methylotrophic bacteria from activated sludge and the reclassification of Starkeya novella (Starkey 1934) Kelly et al. 2000 as Ancylobacter novellus comb. nov., Starkeya koreensis Im et al. 2006 as Ancylobacter koreensis comb.nov., Angulomicrobium tetraedrale Vasil'eva et al. 1986 as Ancylobacter tetraedralis comb. nov., Angulomicrobium amanitiforme Fritz et al. 2004 as Ancylobacter amanitiformis comb. nov. and Methylorhabdus multivorans Doronina et al. 1996 as Ancylobacter multivorans comb. nov. and emended description of the genus Ancylobacter.</title>
        <authorList>
            <person name="Doronina N."/>
            <person name="Chemodurova A."/>
            <person name="Grouzdev D."/>
            <person name="Koziaeva V."/>
            <person name="Shi W."/>
            <person name="Wu L."/>
            <person name="Kaparullina E."/>
        </authorList>
    </citation>
    <scope>NUCLEOTIDE SEQUENCE [LARGE SCALE GENOMIC DNA]</scope>
    <source>
        <strain evidence="15">Jip08</strain>
    </source>
</reference>
<feature type="transmembrane region" description="Helical" evidence="8">
    <location>
        <begin position="510"/>
        <end position="532"/>
    </location>
</feature>
<proteinExistence type="inferred from homology"/>
<dbReference type="Gene3D" id="3.30.70.100">
    <property type="match status" value="1"/>
</dbReference>
<dbReference type="InterPro" id="IPR049278">
    <property type="entry name" value="MS_channel_C"/>
</dbReference>
<dbReference type="PANTHER" id="PTHR30460">
    <property type="entry name" value="MODERATE CONDUCTANCE MECHANOSENSITIVE CHANNEL YBIO"/>
    <property type="match status" value="1"/>
</dbReference>
<evidence type="ECO:0000256" key="9">
    <source>
        <dbReference type="SAM" id="SignalP"/>
    </source>
</evidence>
<feature type="region of interest" description="Disordered" evidence="7">
    <location>
        <begin position="26"/>
        <end position="57"/>
    </location>
</feature>
<feature type="transmembrane region" description="Helical" evidence="8">
    <location>
        <begin position="432"/>
        <end position="450"/>
    </location>
</feature>
<keyword evidence="3" id="KW-1003">Cell membrane</keyword>
<feature type="transmembrane region" description="Helical" evidence="8">
    <location>
        <begin position="350"/>
        <end position="371"/>
    </location>
</feature>
<feature type="region of interest" description="Disordered" evidence="7">
    <location>
        <begin position="742"/>
        <end position="794"/>
    </location>
</feature>
<dbReference type="InterPro" id="IPR006685">
    <property type="entry name" value="MscS_channel_2nd"/>
</dbReference>
<feature type="domain" description="Mechanosensitive ion channel transmembrane helices 2/3" evidence="12">
    <location>
        <begin position="517"/>
        <end position="557"/>
    </location>
</feature>
<evidence type="ECO:0000313" key="14">
    <source>
        <dbReference type="EMBL" id="MCK0207635.1"/>
    </source>
</evidence>
<accession>A0ABT0DK41</accession>
<evidence type="ECO:0000259" key="12">
    <source>
        <dbReference type="Pfam" id="PF21088"/>
    </source>
</evidence>
<organism evidence="14 15">
    <name type="scientific">Ancylobacter koreensis</name>
    <dbReference type="NCBI Taxonomy" id="266121"/>
    <lineage>
        <taxon>Bacteria</taxon>
        <taxon>Pseudomonadati</taxon>
        <taxon>Pseudomonadota</taxon>
        <taxon>Alphaproteobacteria</taxon>
        <taxon>Hyphomicrobiales</taxon>
        <taxon>Xanthobacteraceae</taxon>
        <taxon>Ancylobacter</taxon>
    </lineage>
</organism>
<feature type="transmembrane region" description="Helical" evidence="8">
    <location>
        <begin position="309"/>
        <end position="329"/>
    </location>
</feature>
<evidence type="ECO:0000256" key="1">
    <source>
        <dbReference type="ARBA" id="ARBA00004651"/>
    </source>
</evidence>
<feature type="transmembrane region" description="Helical" evidence="8">
    <location>
        <begin position="538"/>
        <end position="560"/>
    </location>
</feature>
<feature type="chain" id="PRO_5046623959" evidence="9">
    <location>
        <begin position="30"/>
        <end position="794"/>
    </location>
</feature>
<sequence>MPPLPRALARFLLLALLLAAPLAPSPGWAQAPAEPAPAATPATPPTSSPPTSPTPEARENLRALLGTLSDDTERARFLAQLRALVEASDGTTTDAAVPAERSDWLAGATQSLGAFSTGVLSLVAEVEQIPQQARELVEGLSDPLVVERVGWAVTMVIAVLAAALLAEYAAKRLLARLRRAVEARRVRGPGMKVLLLALRTVLDILPIAAFAAAAFGVLALVELNFVVRLAVVTVVNANVLVRLILVAARAVLTPGAPQLRLFPLDDEGAAYGYLWVRRFAATIVYGHFLLRAAWVLGLALPTYRFLTNALGLFVAGMCIVFVLQIRGGVARRLRGLGARDGRIARLRDTVADFWPVLVIGYVAAAYLVWVLDVDGGFAFLARATLLTALTVAIAALAVALLGRAFERLFRLNGEMRASFPLLEARANRYLPALRGAMQGLIALVAALVLLEVWGARPFEWLASESGQGAMGRLISIGVVVLVGLVAWELSSAFADRLRAGNPNSTRLKTLLPFVQNAFRVVLLTLGGLILLSEIGVNIAPLLAGAGVLGLAVGFGAQTLVKDVITGVFILMEDTISVGDVVEVGAHAGLVEKITIRTVHMRDFDGNVHSIPFGEVQTVKNMSKDFAYAVVDVRVAYRENIDEALALMAEVAADMVATGPLAETITEPFEVVGVEALDPSHIQLRGRFKTRPLGQWNVRREFYRRIKAAFDARGIEMPYPHQTVYLGTDRKGMAPPLRVVNQSTDAAAAPQRARRSEAARAARTPGPMIEEHPGARERSEEDEEAMLPAIEERRH</sequence>
<feature type="transmembrane region" description="Helical" evidence="8">
    <location>
        <begin position="283"/>
        <end position="303"/>
    </location>
</feature>
<dbReference type="PANTHER" id="PTHR30460:SF0">
    <property type="entry name" value="MODERATE CONDUCTANCE MECHANOSENSITIVE CHANNEL YBIO"/>
    <property type="match status" value="1"/>
</dbReference>
<feature type="domain" description="Mechanosensitive ion channel MscS C-terminal" evidence="11">
    <location>
        <begin position="629"/>
        <end position="716"/>
    </location>
</feature>
<dbReference type="InterPro" id="IPR011066">
    <property type="entry name" value="MscS_channel_C_sf"/>
</dbReference>
<evidence type="ECO:0000259" key="13">
    <source>
        <dbReference type="Pfam" id="PF25392"/>
    </source>
</evidence>
<evidence type="ECO:0000256" key="8">
    <source>
        <dbReference type="SAM" id="Phobius"/>
    </source>
</evidence>
<keyword evidence="4 8" id="KW-0812">Transmembrane</keyword>
<keyword evidence="5 8" id="KW-1133">Transmembrane helix</keyword>
<protein>
    <submittedName>
        <fullName evidence="14">Mechanosensitive ion channel</fullName>
    </submittedName>
</protein>
<dbReference type="InterPro" id="IPR023408">
    <property type="entry name" value="MscS_beta-dom_sf"/>
</dbReference>
<dbReference type="Pfam" id="PF25392">
    <property type="entry name" value="MS_channel_TM1"/>
    <property type="match status" value="1"/>
</dbReference>
<feature type="transmembrane region" description="Helical" evidence="8">
    <location>
        <begin position="470"/>
        <end position="489"/>
    </location>
</feature>
<dbReference type="InterPro" id="IPR010920">
    <property type="entry name" value="LSM_dom_sf"/>
</dbReference>
<dbReference type="SUPFAM" id="SSF82861">
    <property type="entry name" value="Mechanosensitive channel protein MscS (YggB), transmembrane region"/>
    <property type="match status" value="1"/>
</dbReference>
<evidence type="ECO:0000256" key="4">
    <source>
        <dbReference type="ARBA" id="ARBA00022692"/>
    </source>
</evidence>
<evidence type="ECO:0000259" key="11">
    <source>
        <dbReference type="Pfam" id="PF21082"/>
    </source>
</evidence>
<dbReference type="Proteomes" id="UP001202867">
    <property type="component" value="Unassembled WGS sequence"/>
</dbReference>
<dbReference type="Pfam" id="PF21088">
    <property type="entry name" value="MS_channel_1st"/>
    <property type="match status" value="1"/>
</dbReference>
<keyword evidence="15" id="KW-1185">Reference proteome</keyword>
<dbReference type="EMBL" id="JALKCG010000001">
    <property type="protein sequence ID" value="MCK0207635.1"/>
    <property type="molecule type" value="Genomic_DNA"/>
</dbReference>
<feature type="transmembrane region" description="Helical" evidence="8">
    <location>
        <begin position="193"/>
        <end position="219"/>
    </location>
</feature>
<feature type="transmembrane region" description="Helical" evidence="8">
    <location>
        <begin position="377"/>
        <end position="401"/>
    </location>
</feature>
<comment type="subcellular location">
    <subcellularLocation>
        <location evidence="1">Cell membrane</location>
        <topology evidence="1">Multi-pass membrane protein</topology>
    </subcellularLocation>
</comment>
<dbReference type="SUPFAM" id="SSF82689">
    <property type="entry name" value="Mechanosensitive channel protein MscS (YggB), C-terminal domain"/>
    <property type="match status" value="1"/>
</dbReference>
<evidence type="ECO:0000259" key="10">
    <source>
        <dbReference type="Pfam" id="PF00924"/>
    </source>
</evidence>
<feature type="compositionally biased region" description="Low complexity" evidence="7">
    <location>
        <begin position="26"/>
        <end position="41"/>
    </location>
</feature>
<evidence type="ECO:0000313" key="15">
    <source>
        <dbReference type="Proteomes" id="UP001202867"/>
    </source>
</evidence>
<feature type="compositionally biased region" description="Basic and acidic residues" evidence="7">
    <location>
        <begin position="768"/>
        <end position="778"/>
    </location>
</feature>
<keyword evidence="9" id="KW-0732">Signal</keyword>
<feature type="signal peptide" evidence="9">
    <location>
        <begin position="1"/>
        <end position="29"/>
    </location>
</feature>
<evidence type="ECO:0000256" key="2">
    <source>
        <dbReference type="ARBA" id="ARBA00008017"/>
    </source>
</evidence>
<dbReference type="Gene3D" id="1.10.287.1260">
    <property type="match status" value="1"/>
</dbReference>
<dbReference type="Pfam" id="PF00924">
    <property type="entry name" value="MS_channel_2nd"/>
    <property type="match status" value="1"/>
</dbReference>
<dbReference type="Pfam" id="PF21082">
    <property type="entry name" value="MS_channel_3rd"/>
    <property type="match status" value="1"/>
</dbReference>
<feature type="compositionally biased region" description="Pro residues" evidence="7">
    <location>
        <begin position="42"/>
        <end position="53"/>
    </location>
</feature>
<dbReference type="RefSeq" id="WP_247199565.1">
    <property type="nucleotide sequence ID" value="NZ_JALKCG010000001.1"/>
</dbReference>
<gene>
    <name evidence="14" type="ORF">MWN33_06265</name>
</gene>
<feature type="domain" description="Mechanosensitive ion channel MscS" evidence="10">
    <location>
        <begin position="558"/>
        <end position="622"/>
    </location>
</feature>
<comment type="caution">
    <text evidence="14">The sequence shown here is derived from an EMBL/GenBank/DDBJ whole genome shotgun (WGS) entry which is preliminary data.</text>
</comment>
<comment type="similarity">
    <text evidence="2">Belongs to the MscS (TC 1.A.23) family.</text>
</comment>
<dbReference type="Gene3D" id="2.30.30.60">
    <property type="match status" value="1"/>
</dbReference>
<feature type="transmembrane region" description="Helical" evidence="8">
    <location>
        <begin position="225"/>
        <end position="252"/>
    </location>
</feature>
<feature type="domain" description="Moderate conductance mechanosensitive channel YbiO-like transmembrane helix 1" evidence="13">
    <location>
        <begin position="383"/>
        <end position="458"/>
    </location>
</feature>
<dbReference type="InterPro" id="IPR049142">
    <property type="entry name" value="MS_channel_1st"/>
</dbReference>
<dbReference type="InterPro" id="IPR045276">
    <property type="entry name" value="YbiO_bact"/>
</dbReference>